<evidence type="ECO:0000313" key="8">
    <source>
        <dbReference type="EMBL" id="SPC85758.1"/>
    </source>
</evidence>
<name>A0A2N9FF24_FAGSY</name>
<evidence type="ECO:0000259" key="7">
    <source>
        <dbReference type="PROSITE" id="PS01031"/>
    </source>
</evidence>
<evidence type="ECO:0000256" key="1">
    <source>
        <dbReference type="ARBA" id="ARBA00004496"/>
    </source>
</evidence>
<dbReference type="PANTHER" id="PTHR33103">
    <property type="entry name" value="OS01G0153900 PROTEIN"/>
    <property type="match status" value="1"/>
</dbReference>
<evidence type="ECO:0000256" key="3">
    <source>
        <dbReference type="ARBA" id="ARBA00023016"/>
    </source>
</evidence>
<dbReference type="CDD" id="cd06472">
    <property type="entry name" value="ACD_ScHsp26_like"/>
    <property type="match status" value="1"/>
</dbReference>
<comment type="similarity">
    <text evidence="5 6">Belongs to the small heat shock protein (HSP20) family.</text>
</comment>
<dbReference type="Pfam" id="PF05056">
    <property type="entry name" value="DUF674"/>
    <property type="match status" value="2"/>
</dbReference>
<comment type="subcellular location">
    <subcellularLocation>
        <location evidence="1">Cytoplasm</location>
    </subcellularLocation>
</comment>
<evidence type="ECO:0000256" key="4">
    <source>
        <dbReference type="ARBA" id="ARBA00038789"/>
    </source>
</evidence>
<keyword evidence="2" id="KW-0963">Cytoplasm</keyword>
<evidence type="ECO:0000256" key="2">
    <source>
        <dbReference type="ARBA" id="ARBA00022490"/>
    </source>
</evidence>
<comment type="subunit">
    <text evidence="4">Forms oligomeric structures.</text>
</comment>
<evidence type="ECO:0000256" key="5">
    <source>
        <dbReference type="PROSITE-ProRule" id="PRU00285"/>
    </source>
</evidence>
<keyword evidence="3" id="KW-0346">Stress response</keyword>
<organism evidence="8">
    <name type="scientific">Fagus sylvatica</name>
    <name type="common">Beechnut</name>
    <dbReference type="NCBI Taxonomy" id="28930"/>
    <lineage>
        <taxon>Eukaryota</taxon>
        <taxon>Viridiplantae</taxon>
        <taxon>Streptophyta</taxon>
        <taxon>Embryophyta</taxon>
        <taxon>Tracheophyta</taxon>
        <taxon>Spermatophyta</taxon>
        <taxon>Magnoliopsida</taxon>
        <taxon>eudicotyledons</taxon>
        <taxon>Gunneridae</taxon>
        <taxon>Pentapetalae</taxon>
        <taxon>rosids</taxon>
        <taxon>fabids</taxon>
        <taxon>Fagales</taxon>
        <taxon>Fagaceae</taxon>
        <taxon>Fagus</taxon>
    </lineage>
</organism>
<dbReference type="GO" id="GO:0005737">
    <property type="term" value="C:cytoplasm"/>
    <property type="evidence" value="ECO:0007669"/>
    <property type="project" value="UniProtKB-SubCell"/>
</dbReference>
<evidence type="ECO:0000256" key="6">
    <source>
        <dbReference type="RuleBase" id="RU003616"/>
    </source>
</evidence>
<accession>A0A2N9FF24</accession>
<feature type="domain" description="SHSP" evidence="7">
    <location>
        <begin position="242"/>
        <end position="357"/>
    </location>
</feature>
<gene>
    <name evidence="8" type="ORF">FSB_LOCUS13640</name>
</gene>
<dbReference type="Gene3D" id="2.60.40.790">
    <property type="match status" value="1"/>
</dbReference>
<proteinExistence type="inferred from homology"/>
<dbReference type="Pfam" id="PF00011">
    <property type="entry name" value="HSP20"/>
    <property type="match status" value="1"/>
</dbReference>
<dbReference type="FunFam" id="2.60.40.790:FF:000009">
    <property type="entry name" value="17.6 kDa class I heat shock protein-like"/>
    <property type="match status" value="1"/>
</dbReference>
<dbReference type="PANTHER" id="PTHR33103:SF99">
    <property type="entry name" value="DUF674 FAMILY PROTEIN"/>
    <property type="match status" value="1"/>
</dbReference>
<dbReference type="EMBL" id="OIVN01000801">
    <property type="protein sequence ID" value="SPC85758.1"/>
    <property type="molecule type" value="Genomic_DNA"/>
</dbReference>
<protein>
    <recommendedName>
        <fullName evidence="7">SHSP domain-containing protein</fullName>
    </recommendedName>
</protein>
<dbReference type="InterPro" id="IPR002068">
    <property type="entry name" value="A-crystallin/Hsp20_dom"/>
</dbReference>
<sequence>MTTLKLKLLIEKNSSKVVFAEARKEFVDFLFGHLQVPLGSIMGLLSQYDMVDSAGGSLSRVYESIKNLDPSFLEPNVNKESDFLRPKPTFSSNTDTPELLLNFVPPNTPIPIPTAVIVPATSKTVTVGSTSDITQQKPHTEKKETGYVRGVVTYMVMDDLMVKPMSSISGISLLNDLSIKDISSLQEKMVEVDLKKGLELVRASFYSTTVLTDVFIGNKRGRSFQDIWDSFDGFFTSNLVFETTALANLRIDWKVTPEAHVFKADLPGLKKEEVKVEVEEGRILQISGERSKEQLEKNDKWYRIERSGGKFLRRFQLPYDAIIGQIKASMEDGVLTVIVPIEEEMKRDLKAIQISRPLMSWAKRDVLQP</sequence>
<dbReference type="AlphaFoldDB" id="A0A2N9FF24"/>
<dbReference type="PROSITE" id="PS01031">
    <property type="entry name" value="SHSP"/>
    <property type="match status" value="1"/>
</dbReference>
<dbReference type="InterPro" id="IPR007750">
    <property type="entry name" value="DUF674"/>
</dbReference>
<dbReference type="InterPro" id="IPR008978">
    <property type="entry name" value="HSP20-like_chaperone"/>
</dbReference>
<dbReference type="SUPFAM" id="SSF49764">
    <property type="entry name" value="HSP20-like chaperones"/>
    <property type="match status" value="1"/>
</dbReference>
<reference evidence="8" key="1">
    <citation type="submission" date="2018-02" db="EMBL/GenBank/DDBJ databases">
        <authorList>
            <person name="Cohen D.B."/>
            <person name="Kent A.D."/>
        </authorList>
    </citation>
    <scope>NUCLEOTIDE SEQUENCE</scope>
</reference>